<evidence type="ECO:0000313" key="2">
    <source>
        <dbReference type="Proteomes" id="UP000004459"/>
    </source>
</evidence>
<proteinExistence type="predicted"/>
<dbReference type="AlphaFoldDB" id="G9YPY4"/>
<organism evidence="1 2">
    <name type="scientific">Flavonifractor plautii ATCC 29863</name>
    <dbReference type="NCBI Taxonomy" id="411475"/>
    <lineage>
        <taxon>Bacteria</taxon>
        <taxon>Bacillati</taxon>
        <taxon>Bacillota</taxon>
        <taxon>Clostridia</taxon>
        <taxon>Eubacteriales</taxon>
        <taxon>Oscillospiraceae</taxon>
        <taxon>Flavonifractor</taxon>
    </lineage>
</organism>
<name>G9YPY4_FLAPL</name>
<comment type="caution">
    <text evidence="1">The sequence shown here is derived from an EMBL/GenBank/DDBJ whole genome shotgun (WGS) entry which is preliminary data.</text>
</comment>
<accession>G9YPY4</accession>
<sequence length="39" mass="4790">MNYHFLKFGFTKNVQNIQLIFALFLPEFRFYDILSLVFN</sequence>
<reference evidence="1 2" key="1">
    <citation type="submission" date="2011-08" db="EMBL/GenBank/DDBJ databases">
        <authorList>
            <person name="Weinstock G."/>
            <person name="Sodergren E."/>
            <person name="Clifton S."/>
            <person name="Fulton L."/>
            <person name="Fulton B."/>
            <person name="Courtney L."/>
            <person name="Fronick C."/>
            <person name="Harrison M."/>
            <person name="Strong C."/>
            <person name="Farmer C."/>
            <person name="Delahaunty K."/>
            <person name="Markovic C."/>
            <person name="Hall O."/>
            <person name="Minx P."/>
            <person name="Tomlinson C."/>
            <person name="Mitreva M."/>
            <person name="Hou S."/>
            <person name="Chen J."/>
            <person name="Wollam A."/>
            <person name="Pepin K.H."/>
            <person name="Johnson M."/>
            <person name="Bhonagiri V."/>
            <person name="Zhang X."/>
            <person name="Suruliraj S."/>
            <person name="Warren W."/>
            <person name="Chinwalla A."/>
            <person name="Mardis E.R."/>
            <person name="Wilson R.K."/>
        </authorList>
    </citation>
    <scope>NUCLEOTIDE SEQUENCE [LARGE SCALE GENOMIC DNA]</scope>
    <source>
        <strain evidence="1 2">ATCC 29863</strain>
    </source>
</reference>
<dbReference type="EMBL" id="AGCK01000118">
    <property type="protein sequence ID" value="EHM52230.1"/>
    <property type="molecule type" value="Genomic_DNA"/>
</dbReference>
<evidence type="ECO:0000313" key="1">
    <source>
        <dbReference type="EMBL" id="EHM52230.1"/>
    </source>
</evidence>
<gene>
    <name evidence="1" type="ORF">HMPREF0372_01577</name>
</gene>
<dbReference type="PATRIC" id="fig|411475.3.peg.1364"/>
<dbReference type="Proteomes" id="UP000004459">
    <property type="component" value="Unassembled WGS sequence"/>
</dbReference>
<protein>
    <submittedName>
        <fullName evidence="1">Uncharacterized protein</fullName>
    </submittedName>
</protein>
<dbReference type="HOGENOM" id="CLU_3307699_0_0_9"/>